<dbReference type="Pfam" id="PF00149">
    <property type="entry name" value="Metallophos"/>
    <property type="match status" value="1"/>
</dbReference>
<name>A0A3D9L9H7_9MICC</name>
<dbReference type="SUPFAM" id="SSF56300">
    <property type="entry name" value="Metallo-dependent phosphatases"/>
    <property type="match status" value="1"/>
</dbReference>
<reference evidence="3 4" key="1">
    <citation type="submission" date="2018-07" db="EMBL/GenBank/DDBJ databases">
        <title>Sequencing the genomes of 1000 actinobacteria strains.</title>
        <authorList>
            <person name="Klenk H.-P."/>
        </authorList>
    </citation>
    <scope>NUCLEOTIDE SEQUENCE [LARGE SCALE GENOMIC DNA]</scope>
    <source>
        <strain evidence="3 4">DSM 14442</strain>
    </source>
</reference>
<comment type="caution">
    <text evidence="3">The sequence shown here is derived from an EMBL/GenBank/DDBJ whole genome shotgun (WGS) entry which is preliminary data.</text>
</comment>
<dbReference type="AlphaFoldDB" id="A0A3D9L9H7"/>
<dbReference type="InterPro" id="IPR004843">
    <property type="entry name" value="Calcineurin-like_PHP"/>
</dbReference>
<evidence type="ECO:0000259" key="2">
    <source>
        <dbReference type="Pfam" id="PF00149"/>
    </source>
</evidence>
<feature type="region of interest" description="Disordered" evidence="1">
    <location>
        <begin position="68"/>
        <end position="87"/>
    </location>
</feature>
<protein>
    <submittedName>
        <fullName evidence="3">3',5'-cyclic AMP phosphodiesterase CpdA</fullName>
    </submittedName>
</protein>
<dbReference type="EMBL" id="QREH01000001">
    <property type="protein sequence ID" value="REE02334.1"/>
    <property type="molecule type" value="Genomic_DNA"/>
</dbReference>
<dbReference type="Gene3D" id="2.60.120.200">
    <property type="match status" value="1"/>
</dbReference>
<evidence type="ECO:0000256" key="1">
    <source>
        <dbReference type="SAM" id="MobiDB-lite"/>
    </source>
</evidence>
<dbReference type="InterPro" id="IPR029052">
    <property type="entry name" value="Metallo-depent_PP-like"/>
</dbReference>
<feature type="domain" description="Calcineurin-like phosphoesterase" evidence="2">
    <location>
        <begin position="253"/>
        <end position="453"/>
    </location>
</feature>
<dbReference type="OrthoDB" id="9812856at2"/>
<organism evidence="3 4">
    <name type="scientific">Citricoccus muralis</name>
    <dbReference type="NCBI Taxonomy" id="169134"/>
    <lineage>
        <taxon>Bacteria</taxon>
        <taxon>Bacillati</taxon>
        <taxon>Actinomycetota</taxon>
        <taxon>Actinomycetes</taxon>
        <taxon>Micrococcales</taxon>
        <taxon>Micrococcaceae</taxon>
        <taxon>Citricoccus</taxon>
    </lineage>
</organism>
<gene>
    <name evidence="3" type="ORF">C8E99_0101</name>
</gene>
<sequence length="544" mass="60235">MDTHDPATRTGVPRRTLLTAGALSAATASFGAGLVPPGAAASSPGNRARGPQRGPEVLFSESFDDVRRPTGFTHNAPKGWTNEASGFNTGEGRWAGWTFTDVREWTWAVGTDERHWFTGGFGTFAVLESEHHRLDQESAAVLNATLTTPLVNVRGHRQIELTFDSHYKQGRSAQSAAVTVSFDRGPFRDLLVYSEDKYTSHEQIPVDVPPGVSAVRFAWEYRNGHNDKWWAIDNIQVRIPLGTLADDAEPQATIDVISDIHVSDSSDRYDRAINQLNAMTPAAGALVINGDGVELGVQAHYDALASALSANPHASGNVLYSVGNHEMLGKEGSDVYLNRYLSVAGVDKPYFERVVNGLPLIVIGTEYFGDTEREGREPYNNFSNRQLRWLDDRLEHWRRKGQTVLLFNHFVLPYTVSMTHSAWEQNNYENIDDFNAVVGKYTNILMITSHTHSDVNLNDWWGTYRVADPDNPAGFQVVNSGAILNAGVPDGDVEGERLEGDHSTGLRILLYEDRIRVVAYDFVAQQSLKHQDFPIGISTGRGRR</sequence>
<dbReference type="Gene3D" id="3.60.21.10">
    <property type="match status" value="1"/>
</dbReference>
<evidence type="ECO:0000313" key="3">
    <source>
        <dbReference type="EMBL" id="REE02334.1"/>
    </source>
</evidence>
<dbReference type="PROSITE" id="PS51318">
    <property type="entry name" value="TAT"/>
    <property type="match status" value="1"/>
</dbReference>
<dbReference type="InterPro" id="IPR006311">
    <property type="entry name" value="TAT_signal"/>
</dbReference>
<dbReference type="RefSeq" id="WP_115930627.1">
    <property type="nucleotide sequence ID" value="NZ_QREH01000001.1"/>
</dbReference>
<dbReference type="Proteomes" id="UP000256727">
    <property type="component" value="Unassembled WGS sequence"/>
</dbReference>
<accession>A0A3D9L9H7</accession>
<evidence type="ECO:0000313" key="4">
    <source>
        <dbReference type="Proteomes" id="UP000256727"/>
    </source>
</evidence>
<proteinExistence type="predicted"/>
<dbReference type="GO" id="GO:0016787">
    <property type="term" value="F:hydrolase activity"/>
    <property type="evidence" value="ECO:0007669"/>
    <property type="project" value="InterPro"/>
</dbReference>
<keyword evidence="4" id="KW-1185">Reference proteome</keyword>